<protein>
    <recommendedName>
        <fullName evidence="4">TPR domain protein</fullName>
    </recommendedName>
</protein>
<gene>
    <name evidence="2" type="ORF">A0131_09925</name>
</gene>
<comment type="caution">
    <text evidence="2">The sequence shown here is derived from an EMBL/GenBank/DDBJ whole genome shotgun (WGS) entry which is preliminary data.</text>
</comment>
<dbReference type="RefSeq" id="WP_061855229.1">
    <property type="nucleotide sequence ID" value="NZ_LUGM01000002.1"/>
</dbReference>
<accession>A0A151A780</accession>
<dbReference type="InterPro" id="IPR019734">
    <property type="entry name" value="TPR_rpt"/>
</dbReference>
<organism evidence="2 3">
    <name type="scientific">Staphylococcus kloosii</name>
    <dbReference type="NCBI Taxonomy" id="29384"/>
    <lineage>
        <taxon>Bacteria</taxon>
        <taxon>Bacillati</taxon>
        <taxon>Bacillota</taxon>
        <taxon>Bacilli</taxon>
        <taxon>Bacillales</taxon>
        <taxon>Staphylococcaceae</taxon>
        <taxon>Staphylococcus</taxon>
    </lineage>
</organism>
<feature type="repeat" description="TPR" evidence="1">
    <location>
        <begin position="14"/>
        <end position="47"/>
    </location>
</feature>
<dbReference type="PROSITE" id="PS50005">
    <property type="entry name" value="TPR"/>
    <property type="match status" value="1"/>
</dbReference>
<proteinExistence type="predicted"/>
<dbReference type="Gene3D" id="1.25.40.10">
    <property type="entry name" value="Tetratricopeptide repeat domain"/>
    <property type="match status" value="2"/>
</dbReference>
<dbReference type="InterPro" id="IPR011990">
    <property type="entry name" value="TPR-like_helical_dom_sf"/>
</dbReference>
<dbReference type="SMART" id="SM00028">
    <property type="entry name" value="TPR"/>
    <property type="match status" value="2"/>
</dbReference>
<dbReference type="AlphaFoldDB" id="A0A151A780"/>
<evidence type="ECO:0000313" key="2">
    <source>
        <dbReference type="EMBL" id="KYH15085.1"/>
    </source>
</evidence>
<evidence type="ECO:0000313" key="3">
    <source>
        <dbReference type="Proteomes" id="UP000075418"/>
    </source>
</evidence>
<sequence>MAQNDNIIPMNFDADFYKKMGNQKLQQQEYKKAAEYFGKVLEMSPQDFDVTVNYALCLSKIGAGQRAETLFYEYIIKDEFVAQSFFQLSQLNIELNEPNKAFLFGINYVLISEDEAYHEELENMFEVSYDSGHDINLESQLFAVQLIFQYLFSQGRLPEAKDYIKRQEDEVQQHRIVRNLLAMCYLYLSEYDIAKEMFETLLAEDKSDMHALCHYTLLLYNINETEKYQKYIHLLSKVMPMNEDETFKLGIVLSYLKEYDASQRLLVPLYKKGKFLSLQMYNALSFNYYYLGQREESEFFWSKLQEISKVDVGYAPWKIEESKNFFNQHILPLLLNDDSHRRIYGIFLLNQLKGREVLLTEEIWSILEGMNDYEKLYLTYLIQDLKLNKLDFVHRGLVQLYNIESLKDDEELFIVWIDQAEAIIAEDVDLTHVSHYVAAFVYNYYQNSESKVLKQQVMDWFDVTRYRLNQAIDYLLSI</sequence>
<dbReference type="Pfam" id="PF14559">
    <property type="entry name" value="TPR_19"/>
    <property type="match status" value="1"/>
</dbReference>
<dbReference type="EMBL" id="LUGM01000002">
    <property type="protein sequence ID" value="KYH15085.1"/>
    <property type="molecule type" value="Genomic_DNA"/>
</dbReference>
<name>A0A151A780_9STAP</name>
<dbReference type="Proteomes" id="UP000075418">
    <property type="component" value="Unassembled WGS sequence"/>
</dbReference>
<reference evidence="2 3" key="1">
    <citation type="submission" date="2016-02" db="EMBL/GenBank/DDBJ databases">
        <title>Draft genome sequence of hydrocarbon degrading Staphylococcus saprophyticus Strain CNV2, isolated from crude-oil contaminated soil from Noonmati Oil Refinery, Guwahati, Assam, India.</title>
        <authorList>
            <person name="Mukherjee A."/>
            <person name="Chettri B."/>
            <person name="Langpoklakpam J."/>
            <person name="Singh A.K."/>
            <person name="Chattopadhyay D.J."/>
        </authorList>
    </citation>
    <scope>NUCLEOTIDE SEQUENCE [LARGE SCALE GENOMIC DNA]</scope>
    <source>
        <strain evidence="2 3">CNV2</strain>
    </source>
</reference>
<evidence type="ECO:0008006" key="4">
    <source>
        <dbReference type="Google" id="ProtNLM"/>
    </source>
</evidence>
<dbReference type="SUPFAM" id="SSF48452">
    <property type="entry name" value="TPR-like"/>
    <property type="match status" value="2"/>
</dbReference>
<evidence type="ECO:0000256" key="1">
    <source>
        <dbReference type="PROSITE-ProRule" id="PRU00339"/>
    </source>
</evidence>
<keyword evidence="1" id="KW-0802">TPR repeat</keyword>